<dbReference type="EMBL" id="JAGFOA010000001">
    <property type="protein sequence ID" value="MBO3662274.1"/>
    <property type="molecule type" value="Genomic_DNA"/>
</dbReference>
<feature type="domain" description="NTF2-like N-terminal transpeptidase" evidence="13">
    <location>
        <begin position="35"/>
        <end position="134"/>
    </location>
</feature>
<dbReference type="Proteomes" id="UP000680132">
    <property type="component" value="Unassembled WGS sequence"/>
</dbReference>
<dbReference type="PANTHER" id="PTHR30627">
    <property type="entry name" value="PEPTIDOGLYCAN D,D-TRANSPEPTIDASE"/>
    <property type="match status" value="1"/>
</dbReference>
<evidence type="ECO:0000256" key="9">
    <source>
        <dbReference type="RuleBase" id="RU361140"/>
    </source>
</evidence>
<evidence type="ECO:0000259" key="11">
    <source>
        <dbReference type="Pfam" id="PF00905"/>
    </source>
</evidence>
<keyword evidence="6 9" id="KW-0378">Hydrolase</keyword>
<evidence type="ECO:0000259" key="12">
    <source>
        <dbReference type="Pfam" id="PF03717"/>
    </source>
</evidence>
<evidence type="ECO:0000313" key="14">
    <source>
        <dbReference type="EMBL" id="MBO3662274.1"/>
    </source>
</evidence>
<dbReference type="GO" id="GO:0071555">
    <property type="term" value="P:cell wall organization"/>
    <property type="evidence" value="ECO:0007669"/>
    <property type="project" value="TreeGrafter"/>
</dbReference>
<dbReference type="Pfam" id="PF03717">
    <property type="entry name" value="PBP_dimer"/>
    <property type="match status" value="1"/>
</dbReference>
<dbReference type="Pfam" id="PF00905">
    <property type="entry name" value="Transpeptidase"/>
    <property type="match status" value="1"/>
</dbReference>
<feature type="domain" description="Penicillin-binding protein dimerisation" evidence="12">
    <location>
        <begin position="144"/>
        <end position="302"/>
    </location>
</feature>
<dbReference type="SUPFAM" id="SSF56519">
    <property type="entry name" value="Penicillin binding protein dimerisation domain"/>
    <property type="match status" value="1"/>
</dbReference>
<dbReference type="SUPFAM" id="SSF56601">
    <property type="entry name" value="beta-lactamase/transpeptidase-like"/>
    <property type="match status" value="1"/>
</dbReference>
<dbReference type="GO" id="GO:0008800">
    <property type="term" value="F:beta-lactamase activity"/>
    <property type="evidence" value="ECO:0007669"/>
    <property type="project" value="UniProtKB-UniRule"/>
</dbReference>
<comment type="catalytic activity">
    <reaction evidence="9">
        <text>a beta-lactam + H2O = a substituted beta-amino acid</text>
        <dbReference type="Rhea" id="RHEA:20401"/>
        <dbReference type="ChEBI" id="CHEBI:15377"/>
        <dbReference type="ChEBI" id="CHEBI:35627"/>
        <dbReference type="ChEBI" id="CHEBI:140347"/>
        <dbReference type="EC" id="3.5.2.6"/>
    </reaction>
</comment>
<comment type="caution">
    <text evidence="14">The sequence shown here is derived from an EMBL/GenBank/DDBJ whole genome shotgun (WGS) entry which is preliminary data.</text>
</comment>
<evidence type="ECO:0000256" key="6">
    <source>
        <dbReference type="ARBA" id="ARBA00022801"/>
    </source>
</evidence>
<evidence type="ECO:0000313" key="15">
    <source>
        <dbReference type="Proteomes" id="UP000680132"/>
    </source>
</evidence>
<keyword evidence="5 10" id="KW-0732">Signal</keyword>
<accession>A0A939QGM1</accession>
<keyword evidence="8 9" id="KW-0046">Antibiotic resistance</keyword>
<protein>
    <recommendedName>
        <fullName evidence="4 9">Beta-lactamase</fullName>
        <ecNumber evidence="4 9">3.5.2.6</ecNumber>
    </recommendedName>
</protein>
<evidence type="ECO:0000256" key="7">
    <source>
        <dbReference type="ARBA" id="ARBA00023136"/>
    </source>
</evidence>
<dbReference type="GO" id="GO:0071972">
    <property type="term" value="F:peptidoglycan L,D-transpeptidase activity"/>
    <property type="evidence" value="ECO:0007669"/>
    <property type="project" value="TreeGrafter"/>
</dbReference>
<dbReference type="GO" id="GO:0017001">
    <property type="term" value="P:antibiotic catabolic process"/>
    <property type="evidence" value="ECO:0007669"/>
    <property type="project" value="InterPro"/>
</dbReference>
<dbReference type="Pfam" id="PF05223">
    <property type="entry name" value="MecA_N"/>
    <property type="match status" value="1"/>
</dbReference>
<dbReference type="InterPro" id="IPR036138">
    <property type="entry name" value="PBP_dimer_sf"/>
</dbReference>
<dbReference type="InterPro" id="IPR012338">
    <property type="entry name" value="Beta-lactam/transpept-like"/>
</dbReference>
<feature type="signal peptide" evidence="10">
    <location>
        <begin position="1"/>
        <end position="24"/>
    </location>
</feature>
<evidence type="ECO:0000256" key="5">
    <source>
        <dbReference type="ARBA" id="ARBA00022729"/>
    </source>
</evidence>
<dbReference type="InterPro" id="IPR001460">
    <property type="entry name" value="PCN-bd_Tpept"/>
</dbReference>
<feature type="chain" id="PRO_5038723107" description="Beta-lactamase" evidence="10">
    <location>
        <begin position="25"/>
        <end position="628"/>
    </location>
</feature>
<evidence type="ECO:0000256" key="1">
    <source>
        <dbReference type="ARBA" id="ARBA00004370"/>
    </source>
</evidence>
<reference evidence="14" key="1">
    <citation type="submission" date="2021-03" db="EMBL/GenBank/DDBJ databases">
        <title>Microbacterium sp. nov., a novel actinobacterium isolated from cow dung.</title>
        <authorList>
            <person name="Zhang L."/>
        </authorList>
    </citation>
    <scope>NUCLEOTIDE SEQUENCE</scope>
    <source>
        <strain evidence="14">NEAU-LLB</strain>
    </source>
</reference>
<dbReference type="PANTHER" id="PTHR30627:SF24">
    <property type="entry name" value="PENICILLIN-BINDING PROTEIN 4B"/>
    <property type="match status" value="1"/>
</dbReference>
<evidence type="ECO:0000256" key="4">
    <source>
        <dbReference type="ARBA" id="ARBA00012865"/>
    </source>
</evidence>
<dbReference type="AlphaFoldDB" id="A0A939QGM1"/>
<dbReference type="PROSITE" id="PS00337">
    <property type="entry name" value="BETA_LACTAMASE_D"/>
    <property type="match status" value="1"/>
</dbReference>
<dbReference type="GO" id="GO:0046677">
    <property type="term" value="P:response to antibiotic"/>
    <property type="evidence" value="ECO:0007669"/>
    <property type="project" value="UniProtKB-UniRule"/>
</dbReference>
<evidence type="ECO:0000259" key="13">
    <source>
        <dbReference type="Pfam" id="PF05223"/>
    </source>
</evidence>
<feature type="domain" description="Penicillin-binding protein transpeptidase" evidence="11">
    <location>
        <begin position="349"/>
        <end position="618"/>
    </location>
</feature>
<dbReference type="RefSeq" id="WP_208499969.1">
    <property type="nucleotide sequence ID" value="NZ_JAGFOA010000001.1"/>
</dbReference>
<sequence>MRITPRLGAGVAVLALLLPLAGCTDPGEELTAKLADSLAASLSDHTLSDVELTNPKATEVFDEQIAPLADYPVKVTADDVEREGGKATVELHWSWDIEGHTWEYSTTAALLEDEESEWAVDWATDTLIPELGPNERIEIAREFGPRADVVDTAGTAIVTSRPVGRYGLDKANTPPDQVGTSAEAIANALGLDPAAFRAQAEAAGAQAFVEGLVVREGQEAQYVKPEFASIPGALRVADEVTLAPTRTFAREILGVVGDATAEIVEKSEGAIRPGDRVGLSGLLKTYDDQLRGTPTTRIHAVEGETRRELAAWKGEAGKPVAITLDLAMQTEAEQILSSLSGENAPASALVAIRPSTGEVLAAANGPGNGGMNAATAGEYAPGSTFKLVTSLALLRSGLSLDDVLACPTTLDVDGYTFHNFDDYPASGIGAVSFRTALANSCNTAMIGARDRIDPADITSAAATLGLTKAPDLGFPLVLGGVPKPEGETERAADLIGQGRVTASPLGMATVAASIAAGRTVVPHLIDGKVAEPDPKAPLTDAEAASLQELMRAVVTDGSATFLASIPGAPVGAKTGTAEYGDANADGAYAKHSWMIGTHGDLAVAVFVETGVSGAQTAGPLLQAFFEKW</sequence>
<dbReference type="GO" id="GO:0008658">
    <property type="term" value="F:penicillin binding"/>
    <property type="evidence" value="ECO:0007669"/>
    <property type="project" value="InterPro"/>
</dbReference>
<comment type="similarity">
    <text evidence="2">Belongs to the transpeptidase family.</text>
</comment>
<name>A0A939QGM1_9MICO</name>
<dbReference type="InterPro" id="IPR050515">
    <property type="entry name" value="Beta-lactam/transpept"/>
</dbReference>
<keyword evidence="15" id="KW-1185">Reference proteome</keyword>
<comment type="subcellular location">
    <subcellularLocation>
        <location evidence="1">Membrane</location>
    </subcellularLocation>
</comment>
<keyword evidence="7" id="KW-0472">Membrane</keyword>
<evidence type="ECO:0000256" key="8">
    <source>
        <dbReference type="ARBA" id="ARBA00023251"/>
    </source>
</evidence>
<dbReference type="InterPro" id="IPR002137">
    <property type="entry name" value="Beta-lactam_class-D_AS"/>
</dbReference>
<dbReference type="InterPro" id="IPR007887">
    <property type="entry name" value="MecA_N"/>
</dbReference>
<organism evidence="14 15">
    <name type="scientific">Microbacterium stercoris</name>
    <dbReference type="NCBI Taxonomy" id="2820289"/>
    <lineage>
        <taxon>Bacteria</taxon>
        <taxon>Bacillati</taxon>
        <taxon>Actinomycetota</taxon>
        <taxon>Actinomycetes</taxon>
        <taxon>Micrococcales</taxon>
        <taxon>Microbacteriaceae</taxon>
        <taxon>Microbacterium</taxon>
    </lineage>
</organism>
<comment type="similarity">
    <text evidence="3 9">Belongs to the class-D beta-lactamase family.</text>
</comment>
<dbReference type="InterPro" id="IPR005311">
    <property type="entry name" value="PBP_dimer"/>
</dbReference>
<dbReference type="EC" id="3.5.2.6" evidence="4 9"/>
<evidence type="ECO:0000256" key="2">
    <source>
        <dbReference type="ARBA" id="ARBA00007171"/>
    </source>
</evidence>
<dbReference type="Gene3D" id="3.40.710.10">
    <property type="entry name" value="DD-peptidase/beta-lactamase superfamily"/>
    <property type="match status" value="1"/>
</dbReference>
<dbReference type="Gene3D" id="3.90.1310.10">
    <property type="entry name" value="Penicillin-binding protein 2a (Domain 2)"/>
    <property type="match status" value="1"/>
</dbReference>
<evidence type="ECO:0000256" key="3">
    <source>
        <dbReference type="ARBA" id="ARBA00007898"/>
    </source>
</evidence>
<evidence type="ECO:0000256" key="10">
    <source>
        <dbReference type="SAM" id="SignalP"/>
    </source>
</evidence>
<dbReference type="GO" id="GO:0005886">
    <property type="term" value="C:plasma membrane"/>
    <property type="evidence" value="ECO:0007669"/>
    <property type="project" value="TreeGrafter"/>
</dbReference>
<gene>
    <name evidence="14" type="ORF">J5V96_01970</name>
</gene>
<dbReference type="Gene3D" id="3.30.1390.30">
    <property type="entry name" value="Penicillin-binding protein 2a, domain 3"/>
    <property type="match status" value="1"/>
</dbReference>
<proteinExistence type="inferred from homology"/>